<proteinExistence type="predicted"/>
<dbReference type="GeneID" id="18929696"/>
<dbReference type="InParanoid" id="F4RE17"/>
<dbReference type="KEGG" id="mlr:MELLADRAFT_61217"/>
<gene>
    <name evidence="1" type="ORF">MELLADRAFT_61217</name>
</gene>
<name>F4RE17_MELLP</name>
<dbReference type="RefSeq" id="XP_007407232.1">
    <property type="nucleotide sequence ID" value="XM_007407170.1"/>
</dbReference>
<dbReference type="EMBL" id="GL883097">
    <property type="protein sequence ID" value="EGG09505.1"/>
    <property type="molecule type" value="Genomic_DNA"/>
</dbReference>
<evidence type="ECO:0000313" key="2">
    <source>
        <dbReference type="Proteomes" id="UP000001072"/>
    </source>
</evidence>
<evidence type="ECO:0000313" key="1">
    <source>
        <dbReference type="EMBL" id="EGG09505.1"/>
    </source>
</evidence>
<accession>F4RE17</accession>
<dbReference type="Proteomes" id="UP000001072">
    <property type="component" value="Unassembled WGS sequence"/>
</dbReference>
<dbReference type="AlphaFoldDB" id="F4RE17"/>
<reference evidence="2" key="1">
    <citation type="journal article" date="2011" name="Proc. Natl. Acad. Sci. U.S.A.">
        <title>Obligate biotrophy features unraveled by the genomic analysis of rust fungi.</title>
        <authorList>
            <person name="Duplessis S."/>
            <person name="Cuomo C.A."/>
            <person name="Lin Y.-C."/>
            <person name="Aerts A."/>
            <person name="Tisserant E."/>
            <person name="Veneault-Fourrey C."/>
            <person name="Joly D.L."/>
            <person name="Hacquard S."/>
            <person name="Amselem J."/>
            <person name="Cantarel B.L."/>
            <person name="Chiu R."/>
            <person name="Coutinho P.M."/>
            <person name="Feau N."/>
            <person name="Field M."/>
            <person name="Frey P."/>
            <person name="Gelhaye E."/>
            <person name="Goldberg J."/>
            <person name="Grabherr M.G."/>
            <person name="Kodira C.D."/>
            <person name="Kohler A."/>
            <person name="Kuees U."/>
            <person name="Lindquist E.A."/>
            <person name="Lucas S.M."/>
            <person name="Mago R."/>
            <person name="Mauceli E."/>
            <person name="Morin E."/>
            <person name="Murat C."/>
            <person name="Pangilinan J.L."/>
            <person name="Park R."/>
            <person name="Pearson M."/>
            <person name="Quesneville H."/>
            <person name="Rouhier N."/>
            <person name="Sakthikumar S."/>
            <person name="Salamov A.A."/>
            <person name="Schmutz J."/>
            <person name="Selles B."/>
            <person name="Shapiro H."/>
            <person name="Tanguay P."/>
            <person name="Tuskan G.A."/>
            <person name="Henrissat B."/>
            <person name="Van de Peer Y."/>
            <person name="Rouze P."/>
            <person name="Ellis J.G."/>
            <person name="Dodds P.N."/>
            <person name="Schein J.E."/>
            <person name="Zhong S."/>
            <person name="Hamelin R.C."/>
            <person name="Grigoriev I.V."/>
            <person name="Szabo L.J."/>
            <person name="Martin F."/>
        </authorList>
    </citation>
    <scope>NUCLEOTIDE SEQUENCE [LARGE SCALE GENOMIC DNA]</scope>
    <source>
        <strain evidence="2">98AG31 / pathotype 3-4-7</strain>
    </source>
</reference>
<organism evidence="2">
    <name type="scientific">Melampsora larici-populina (strain 98AG31 / pathotype 3-4-7)</name>
    <name type="common">Poplar leaf rust fungus</name>
    <dbReference type="NCBI Taxonomy" id="747676"/>
    <lineage>
        <taxon>Eukaryota</taxon>
        <taxon>Fungi</taxon>
        <taxon>Dikarya</taxon>
        <taxon>Basidiomycota</taxon>
        <taxon>Pucciniomycotina</taxon>
        <taxon>Pucciniomycetes</taxon>
        <taxon>Pucciniales</taxon>
        <taxon>Melampsoraceae</taxon>
        <taxon>Melampsora</taxon>
    </lineage>
</organism>
<dbReference type="HOGENOM" id="CLU_2158952_0_0_1"/>
<keyword evidence="2" id="KW-1185">Reference proteome</keyword>
<protein>
    <submittedName>
        <fullName evidence="1">Uncharacterized protein</fullName>
    </submittedName>
</protein>
<dbReference type="VEuPathDB" id="FungiDB:MELLADRAFT_61217"/>
<sequence length="111" mass="12307">MSQVNVGPLQAGLNAIARRAWVGGVGLVQSITFEEGSRPGMPWNAILAVTHNYSDALVSRNKFTVIYNFGFFTPLPTYWSKLIVGEKIWVDAILIGKDKETSFFIAEVRCN</sequence>